<evidence type="ECO:0000313" key="5">
    <source>
        <dbReference type="Proteomes" id="UP001610432"/>
    </source>
</evidence>
<dbReference type="Pfam" id="PF14033">
    <property type="entry name" value="DUF4246"/>
    <property type="match status" value="1"/>
</dbReference>
<dbReference type="InterPro" id="IPR049207">
    <property type="entry name" value="DUF4246_N"/>
</dbReference>
<feature type="domain" description="DUF4246" evidence="3">
    <location>
        <begin position="17"/>
        <end position="106"/>
    </location>
</feature>
<feature type="region of interest" description="Disordered" evidence="1">
    <location>
        <begin position="26"/>
        <end position="47"/>
    </location>
</feature>
<dbReference type="GeneID" id="98149951"/>
<name>A0ABR4LY40_9EURO</name>
<comment type="caution">
    <text evidence="4">The sequence shown here is derived from an EMBL/GenBank/DDBJ whole genome shotgun (WGS) entry which is preliminary data.</text>
</comment>
<evidence type="ECO:0000256" key="1">
    <source>
        <dbReference type="SAM" id="MobiDB-lite"/>
    </source>
</evidence>
<evidence type="ECO:0000259" key="2">
    <source>
        <dbReference type="Pfam" id="PF14033"/>
    </source>
</evidence>
<dbReference type="InterPro" id="IPR025340">
    <property type="entry name" value="DUF4246"/>
</dbReference>
<dbReference type="Pfam" id="PF21666">
    <property type="entry name" value="DUF4246_N"/>
    <property type="match status" value="1"/>
</dbReference>
<dbReference type="PANTHER" id="PTHR33119">
    <property type="entry name" value="IFI3P"/>
    <property type="match status" value="1"/>
</dbReference>
<feature type="domain" description="DUF4246" evidence="2">
    <location>
        <begin position="117"/>
        <end position="560"/>
    </location>
</feature>
<gene>
    <name evidence="4" type="ORF">BJX67DRAFT_392012</name>
</gene>
<protein>
    <submittedName>
        <fullName evidence="4">Uncharacterized protein</fullName>
    </submittedName>
</protein>
<dbReference type="PANTHER" id="PTHR33119:SF1">
    <property type="entry name" value="FE2OG DIOXYGENASE DOMAIN-CONTAINING PROTEIN"/>
    <property type="match status" value="1"/>
</dbReference>
<dbReference type="Proteomes" id="UP001610432">
    <property type="component" value="Unassembled WGS sequence"/>
</dbReference>
<sequence>MARNPANRSPDTGLYSLPGLTLPLNHHPITKIPTHHPQRHKPDPDAHAPLFPNALHVQDMADGYSLLPLKTIRELTMLRLMDHITDKKAWEKKVLKEAIVTKWREELQTAPQDVSPKMLDWIIAELRDKATFYAQTGGVVISYEFGIVKSDTAVPEATRRALVDAVRRLEETTPVDYHPGSDGKVIDLVHPSLFPLVYGRTRVLRNSTLVREDCLSGTPGQGEVIPVPAEEEAQLPPPKPDYVDYSSLKSIPNPYSRRFQWLPCDVVLTRPGPGPGSASASVGCTITSYINNLHPQQHAGLYALIEEVLACAVPLWGWTLGPLDGRNATALDDGPGSLLHYADGSVYFPGWPPDRVVCREIKYKNLEPERGRRYVADDVVRPDPVPLEYRPWSAPFLDLRMHYTSLQVIIKLANIELTPEKPEYEGGSWHVEGQLNEHICATALYYYSNENVTDSHLSFRQETSWNTIPSHRPGQIDPWIGALYNCADHGPRVQEIMAVACREGRLLTFPNIFQHRVQPFRLRDRTRRGHRKILALFLVDPNIAVISTGNVPPQDEGWWGGGGGAGAEGVMSLQEAKELRVELMAERSVFVGAQDAAFQSLRFNLCEH</sequence>
<organism evidence="4 5">
    <name type="scientific">Aspergillus lucknowensis</name>
    <dbReference type="NCBI Taxonomy" id="176173"/>
    <lineage>
        <taxon>Eukaryota</taxon>
        <taxon>Fungi</taxon>
        <taxon>Dikarya</taxon>
        <taxon>Ascomycota</taxon>
        <taxon>Pezizomycotina</taxon>
        <taxon>Eurotiomycetes</taxon>
        <taxon>Eurotiomycetidae</taxon>
        <taxon>Eurotiales</taxon>
        <taxon>Aspergillaceae</taxon>
        <taxon>Aspergillus</taxon>
        <taxon>Aspergillus subgen. Nidulantes</taxon>
    </lineage>
</organism>
<accession>A0ABR4LY40</accession>
<keyword evidence="5" id="KW-1185">Reference proteome</keyword>
<evidence type="ECO:0000313" key="4">
    <source>
        <dbReference type="EMBL" id="KAL2869463.1"/>
    </source>
</evidence>
<proteinExistence type="predicted"/>
<dbReference type="RefSeq" id="XP_070888442.1">
    <property type="nucleotide sequence ID" value="XM_071034879.1"/>
</dbReference>
<evidence type="ECO:0000259" key="3">
    <source>
        <dbReference type="Pfam" id="PF21666"/>
    </source>
</evidence>
<reference evidence="4 5" key="1">
    <citation type="submission" date="2024-07" db="EMBL/GenBank/DDBJ databases">
        <title>Section-level genome sequencing and comparative genomics of Aspergillus sections Usti and Cavernicolus.</title>
        <authorList>
            <consortium name="Lawrence Berkeley National Laboratory"/>
            <person name="Nybo J.L."/>
            <person name="Vesth T.C."/>
            <person name="Theobald S."/>
            <person name="Frisvad J.C."/>
            <person name="Larsen T.O."/>
            <person name="Kjaerboelling I."/>
            <person name="Rothschild-Mancinelli K."/>
            <person name="Lyhne E.K."/>
            <person name="Kogle M.E."/>
            <person name="Barry K."/>
            <person name="Clum A."/>
            <person name="Na H."/>
            <person name="Ledsgaard L."/>
            <person name="Lin J."/>
            <person name="Lipzen A."/>
            <person name="Kuo A."/>
            <person name="Riley R."/>
            <person name="Mondo S."/>
            <person name="Labutti K."/>
            <person name="Haridas S."/>
            <person name="Pangalinan J."/>
            <person name="Salamov A.A."/>
            <person name="Simmons B.A."/>
            <person name="Magnuson J.K."/>
            <person name="Chen J."/>
            <person name="Drula E."/>
            <person name="Henrissat B."/>
            <person name="Wiebenga A."/>
            <person name="Lubbers R.J."/>
            <person name="Gomes A.C."/>
            <person name="Macurrencykelacurrency M.R."/>
            <person name="Stajich J."/>
            <person name="Grigoriev I.V."/>
            <person name="Mortensen U.H."/>
            <person name="De Vries R.P."/>
            <person name="Baker S.E."/>
            <person name="Andersen M.R."/>
        </authorList>
    </citation>
    <scope>NUCLEOTIDE SEQUENCE [LARGE SCALE GENOMIC DNA]</scope>
    <source>
        <strain evidence="4 5">CBS 449.75</strain>
    </source>
</reference>
<dbReference type="EMBL" id="JBFXLQ010000009">
    <property type="protein sequence ID" value="KAL2869463.1"/>
    <property type="molecule type" value="Genomic_DNA"/>
</dbReference>
<dbReference type="InterPro" id="IPR049192">
    <property type="entry name" value="DUF4246_C"/>
</dbReference>